<dbReference type="PANTHER" id="PTHR10900">
    <property type="entry name" value="PERIOSTIN-RELATED"/>
    <property type="match status" value="1"/>
</dbReference>
<proteinExistence type="predicted"/>
<dbReference type="AlphaFoldDB" id="A0A6S6WMN6"/>
<dbReference type="InterPro" id="IPR000782">
    <property type="entry name" value="FAS1_domain"/>
</dbReference>
<keyword evidence="1" id="KW-0732">Signal</keyword>
<keyword evidence="4" id="KW-1185">Reference proteome</keyword>
<sequence length="170" mass="17362">MLNIVSMGKWLASALLVAAMSMSAAAHNHGMKKDIVAIAAADGQFSTLVAAVKAADLVETLKGEGPFTVFAPTNDAFAALPEGTLEMLLKPENKGQLQAVLTYHVLGAKVMSGDIAGKELSTATVQGEEVAIDATNGVNVAGANVVAADIKASNGVIHVIDAVILPPSMR</sequence>
<name>A0A6S6WMN6_9GAMM</name>
<dbReference type="GO" id="GO:0005615">
    <property type="term" value="C:extracellular space"/>
    <property type="evidence" value="ECO:0007669"/>
    <property type="project" value="TreeGrafter"/>
</dbReference>
<dbReference type="Pfam" id="PF02469">
    <property type="entry name" value="Fasciclin"/>
    <property type="match status" value="1"/>
</dbReference>
<dbReference type="PANTHER" id="PTHR10900:SF77">
    <property type="entry name" value="FI19380P1"/>
    <property type="match status" value="1"/>
</dbReference>
<dbReference type="EMBL" id="CADCXY010000001">
    <property type="protein sequence ID" value="CAB0150176.1"/>
    <property type="molecule type" value="Genomic_DNA"/>
</dbReference>
<dbReference type="InterPro" id="IPR050904">
    <property type="entry name" value="Adhesion/Biosynth-related"/>
</dbReference>
<dbReference type="InterPro" id="IPR036378">
    <property type="entry name" value="FAS1_dom_sf"/>
</dbReference>
<dbReference type="FunFam" id="2.30.180.10:FF:000019">
    <property type="entry name" value="Cell surface lipoprotein"/>
    <property type="match status" value="1"/>
</dbReference>
<protein>
    <submittedName>
        <fullName evidence="3">Immunogenic protein MPB70</fullName>
    </submittedName>
</protein>
<dbReference type="SMART" id="SM00554">
    <property type="entry name" value="FAS1"/>
    <property type="match status" value="1"/>
</dbReference>
<gene>
    <name evidence="3" type="ORF">PSI9734_00742</name>
</gene>
<organism evidence="3 4">
    <name type="scientific">Pseudidiomarina piscicola</name>
    <dbReference type="NCBI Taxonomy" id="2614830"/>
    <lineage>
        <taxon>Bacteria</taxon>
        <taxon>Pseudomonadati</taxon>
        <taxon>Pseudomonadota</taxon>
        <taxon>Gammaproteobacteria</taxon>
        <taxon>Alteromonadales</taxon>
        <taxon>Idiomarinaceae</taxon>
        <taxon>Pseudidiomarina</taxon>
    </lineage>
</organism>
<accession>A0A6S6WMN6</accession>
<evidence type="ECO:0000313" key="3">
    <source>
        <dbReference type="EMBL" id="CAB0150176.1"/>
    </source>
</evidence>
<dbReference type="Gene3D" id="2.30.180.10">
    <property type="entry name" value="FAS1 domain"/>
    <property type="match status" value="1"/>
</dbReference>
<dbReference type="Proteomes" id="UP000481517">
    <property type="component" value="Unassembled WGS sequence"/>
</dbReference>
<reference evidence="3 4" key="1">
    <citation type="submission" date="2020-02" db="EMBL/GenBank/DDBJ databases">
        <authorList>
            <person name="Rodrigo-Torres L."/>
            <person name="Arahal R. D."/>
            <person name="Lucena T."/>
        </authorList>
    </citation>
    <scope>NUCLEOTIDE SEQUENCE [LARGE SCALE GENOMIC DNA]</scope>
    <source>
        <strain evidence="3 4">CECT 9734</strain>
    </source>
</reference>
<evidence type="ECO:0000313" key="4">
    <source>
        <dbReference type="Proteomes" id="UP000481517"/>
    </source>
</evidence>
<evidence type="ECO:0000259" key="2">
    <source>
        <dbReference type="PROSITE" id="PS50213"/>
    </source>
</evidence>
<evidence type="ECO:0000256" key="1">
    <source>
        <dbReference type="SAM" id="SignalP"/>
    </source>
</evidence>
<dbReference type="SUPFAM" id="SSF82153">
    <property type="entry name" value="FAS1 domain"/>
    <property type="match status" value="1"/>
</dbReference>
<dbReference type="PROSITE" id="PS50213">
    <property type="entry name" value="FAS1"/>
    <property type="match status" value="1"/>
</dbReference>
<feature type="domain" description="FAS1" evidence="2">
    <location>
        <begin position="32"/>
        <end position="164"/>
    </location>
</feature>
<feature type="signal peptide" evidence="1">
    <location>
        <begin position="1"/>
        <end position="26"/>
    </location>
</feature>
<feature type="chain" id="PRO_5028802595" evidence="1">
    <location>
        <begin position="27"/>
        <end position="170"/>
    </location>
</feature>